<sequence>MTVLMCSPRPPRHRELQGPWGRGPSVTDAGCPHDGVPSPSPVRSFSGYLLPSACNIALKRISRLLVPRSDLLAFRQLHQRM</sequence>
<protein>
    <submittedName>
        <fullName evidence="2">Uncharacterized protein</fullName>
    </submittedName>
</protein>
<gene>
    <name evidence="2" type="ORF">EYF80_056242</name>
</gene>
<name>A0A4Z2EXB3_9TELE</name>
<evidence type="ECO:0000313" key="3">
    <source>
        <dbReference type="Proteomes" id="UP000314294"/>
    </source>
</evidence>
<feature type="region of interest" description="Disordered" evidence="1">
    <location>
        <begin position="1"/>
        <end position="28"/>
    </location>
</feature>
<proteinExistence type="predicted"/>
<comment type="caution">
    <text evidence="2">The sequence shown here is derived from an EMBL/GenBank/DDBJ whole genome shotgun (WGS) entry which is preliminary data.</text>
</comment>
<reference evidence="2 3" key="1">
    <citation type="submission" date="2019-03" db="EMBL/GenBank/DDBJ databases">
        <title>First draft genome of Liparis tanakae, snailfish: a comprehensive survey of snailfish specific genes.</title>
        <authorList>
            <person name="Kim W."/>
            <person name="Song I."/>
            <person name="Jeong J.-H."/>
            <person name="Kim D."/>
            <person name="Kim S."/>
            <person name="Ryu S."/>
            <person name="Song J.Y."/>
            <person name="Lee S.K."/>
        </authorList>
    </citation>
    <scope>NUCLEOTIDE SEQUENCE [LARGE SCALE GENOMIC DNA]</scope>
    <source>
        <tissue evidence="2">Muscle</tissue>
    </source>
</reference>
<accession>A0A4Z2EXB3</accession>
<dbReference type="Proteomes" id="UP000314294">
    <property type="component" value="Unassembled WGS sequence"/>
</dbReference>
<organism evidence="2 3">
    <name type="scientific">Liparis tanakae</name>
    <name type="common">Tanaka's snailfish</name>
    <dbReference type="NCBI Taxonomy" id="230148"/>
    <lineage>
        <taxon>Eukaryota</taxon>
        <taxon>Metazoa</taxon>
        <taxon>Chordata</taxon>
        <taxon>Craniata</taxon>
        <taxon>Vertebrata</taxon>
        <taxon>Euteleostomi</taxon>
        <taxon>Actinopterygii</taxon>
        <taxon>Neopterygii</taxon>
        <taxon>Teleostei</taxon>
        <taxon>Neoteleostei</taxon>
        <taxon>Acanthomorphata</taxon>
        <taxon>Eupercaria</taxon>
        <taxon>Perciformes</taxon>
        <taxon>Cottioidei</taxon>
        <taxon>Cottales</taxon>
        <taxon>Liparidae</taxon>
        <taxon>Liparis</taxon>
    </lineage>
</organism>
<keyword evidence="3" id="KW-1185">Reference proteome</keyword>
<evidence type="ECO:0000256" key="1">
    <source>
        <dbReference type="SAM" id="MobiDB-lite"/>
    </source>
</evidence>
<evidence type="ECO:0000313" key="2">
    <source>
        <dbReference type="EMBL" id="TNN33596.1"/>
    </source>
</evidence>
<dbReference type="EMBL" id="SRLO01002189">
    <property type="protein sequence ID" value="TNN33596.1"/>
    <property type="molecule type" value="Genomic_DNA"/>
</dbReference>
<dbReference type="AlphaFoldDB" id="A0A4Z2EXB3"/>